<dbReference type="InterPro" id="IPR019775">
    <property type="entry name" value="WD40_repeat_CS"/>
</dbReference>
<comment type="caution">
    <text evidence="8">The sequence shown here is derived from an EMBL/GenBank/DDBJ whole genome shotgun (WGS) entry which is preliminary data.</text>
</comment>
<feature type="compositionally biased region" description="Acidic residues" evidence="6">
    <location>
        <begin position="161"/>
        <end position="175"/>
    </location>
</feature>
<feature type="compositionally biased region" description="Basic and acidic residues" evidence="6">
    <location>
        <begin position="52"/>
        <end position="68"/>
    </location>
</feature>
<dbReference type="RefSeq" id="XP_038788568.1">
    <property type="nucleotide sequence ID" value="XM_038928861.1"/>
</dbReference>
<feature type="compositionally biased region" description="Polar residues" evidence="6">
    <location>
        <begin position="519"/>
        <end position="537"/>
    </location>
</feature>
<dbReference type="PROSITE" id="PS50294">
    <property type="entry name" value="WD_REPEATS_REGION"/>
    <property type="match status" value="2"/>
</dbReference>
<reference evidence="8" key="2">
    <citation type="submission" date="2020-08" db="EMBL/GenBank/DDBJ databases">
        <title>Draft Genome Sequence of Cumin Blight Pathogen Alternaria burnsii.</title>
        <authorList>
            <person name="Feng Z."/>
        </authorList>
    </citation>
    <scope>NUCLEOTIDE SEQUENCE</scope>
    <source>
        <strain evidence="8">CBS107.38</strain>
    </source>
</reference>
<keyword evidence="2 5" id="KW-0853">WD repeat</keyword>
<evidence type="ECO:0000256" key="1">
    <source>
        <dbReference type="ARBA" id="ARBA00004123"/>
    </source>
</evidence>
<keyword evidence="3" id="KW-0677">Repeat</keyword>
<name>A0A8H7B8C3_9PLEO</name>
<evidence type="ECO:0000256" key="4">
    <source>
        <dbReference type="ARBA" id="ARBA00023242"/>
    </source>
</evidence>
<keyword evidence="4" id="KW-0539">Nucleus</keyword>
<evidence type="ECO:0000256" key="3">
    <source>
        <dbReference type="ARBA" id="ARBA00022737"/>
    </source>
</evidence>
<dbReference type="SUPFAM" id="SSF50978">
    <property type="entry name" value="WD40 repeat-like"/>
    <property type="match status" value="1"/>
</dbReference>
<dbReference type="PROSITE" id="PS50082">
    <property type="entry name" value="WD_REPEATS_2"/>
    <property type="match status" value="3"/>
</dbReference>
<protein>
    <submittedName>
        <fullName evidence="8">Glutamate-rich wd repeat-containing protein 1</fullName>
    </submittedName>
</protein>
<dbReference type="PANTHER" id="PTHR45903:SF1">
    <property type="entry name" value="GLUTAMATE-RICH WD REPEAT-CONTAINING PROTEIN 1"/>
    <property type="match status" value="1"/>
</dbReference>
<evidence type="ECO:0000259" key="7">
    <source>
        <dbReference type="Pfam" id="PF12265"/>
    </source>
</evidence>
<sequence>MAKRPADSEQEQEAIKNGERPMEIDQHNDVGDFEDEFEDEFESEDEILEAGVDGRPDEEREAEERESGMDVDQDTFIPGRHKLSPGETLNPDLSTYEMLHALEAPWPCLSCDIVPDNLGVDRKTYPATVYSVAGTQAARGRDKENQIMVMKMSSLSRMEKDDDDDDDEDSDDEASDPILETKSIPLTSCTNRIRAHQTPQATSAQPPTTLTAAMTESGQVLIHDVTPHLTAFDTPGTTISPTQNKPVCTIRAHGSNEGYALDWSPIIPEGKLLTGDCTGKIFATTRTQGGGFVTDTTPYTGHSGSVEELQWSPTEKHVFSSASSDGTVKIWDARSKSRKPVLSVQASKTDVNVLSWSHQTAHLLATGADDGEWAVWDLRQWKPSTDMSNDKKPSPVASYTFHKEQITSVEWHPTDDSIVLVCAGDNTLTLWDLAVELDDEESKYTAGVQDVPPQLLFVHYMEQIKEAHWHPQIPGAIMATGGSGFNVFKTITRRPVTYSIAFVNFSMQASHTQDEMAQVENSKGTTLHHNSTPHDQLTIQHPSPLSYKSSVPHLQSPFSTEASHVLHSSNIEKSFNFNHPSSQPARMADISYPESYLRTPIYALPFLHPKWHAKTDTEEFYEVTRPVWEEYDAEAHYVNSMEEVKESVEGCNDVVSIEGMSRKDGWRKTKRSLDNIDGADDDDIKRKRFRDA</sequence>
<feature type="region of interest" description="Disordered" evidence="6">
    <location>
        <begin position="153"/>
        <end position="183"/>
    </location>
</feature>
<dbReference type="GeneID" id="62202039"/>
<reference evidence="8" key="1">
    <citation type="submission" date="2020-01" db="EMBL/GenBank/DDBJ databases">
        <authorList>
            <person name="Feng Z.H.Z."/>
        </authorList>
    </citation>
    <scope>NUCLEOTIDE SEQUENCE</scope>
    <source>
        <strain evidence="8">CBS107.38</strain>
    </source>
</reference>
<dbReference type="Pfam" id="PF00400">
    <property type="entry name" value="WD40"/>
    <property type="match status" value="3"/>
</dbReference>
<dbReference type="PROSITE" id="PS00678">
    <property type="entry name" value="WD_REPEATS_1"/>
    <property type="match status" value="1"/>
</dbReference>
<dbReference type="InterPro" id="IPR022052">
    <property type="entry name" value="Histone-bd_RBBP4-like_N"/>
</dbReference>
<dbReference type="EMBL" id="JAAABM010000004">
    <property type="protein sequence ID" value="KAF7678433.1"/>
    <property type="molecule type" value="Genomic_DNA"/>
</dbReference>
<evidence type="ECO:0000256" key="6">
    <source>
        <dbReference type="SAM" id="MobiDB-lite"/>
    </source>
</evidence>
<feature type="repeat" description="WD" evidence="5">
    <location>
        <begin position="344"/>
        <end position="379"/>
    </location>
</feature>
<dbReference type="PANTHER" id="PTHR45903">
    <property type="entry name" value="GLUTAMATE-RICH WD REPEAT-CONTAINING PROTEIN 1"/>
    <property type="match status" value="1"/>
</dbReference>
<dbReference type="Gene3D" id="2.130.10.10">
    <property type="entry name" value="YVTN repeat-like/Quinoprotein amine dehydrogenase"/>
    <property type="match status" value="1"/>
</dbReference>
<feature type="compositionally biased region" description="Acidic residues" evidence="6">
    <location>
        <begin position="31"/>
        <end position="48"/>
    </location>
</feature>
<feature type="region of interest" description="Disordered" evidence="6">
    <location>
        <begin position="1"/>
        <end position="86"/>
    </location>
</feature>
<feature type="repeat" description="WD" evidence="5">
    <location>
        <begin position="299"/>
        <end position="341"/>
    </location>
</feature>
<dbReference type="InterPro" id="IPR015943">
    <property type="entry name" value="WD40/YVTN_repeat-like_dom_sf"/>
</dbReference>
<evidence type="ECO:0000313" key="9">
    <source>
        <dbReference type="Proteomes" id="UP000596902"/>
    </source>
</evidence>
<dbReference type="Proteomes" id="UP000596902">
    <property type="component" value="Unassembled WGS sequence"/>
</dbReference>
<dbReference type="SMART" id="SM00320">
    <property type="entry name" value="WD40"/>
    <property type="match status" value="4"/>
</dbReference>
<dbReference type="GO" id="GO:0005730">
    <property type="term" value="C:nucleolus"/>
    <property type="evidence" value="ECO:0007669"/>
    <property type="project" value="TreeGrafter"/>
</dbReference>
<dbReference type="InterPro" id="IPR001680">
    <property type="entry name" value="WD40_rpt"/>
</dbReference>
<evidence type="ECO:0000256" key="2">
    <source>
        <dbReference type="ARBA" id="ARBA00022574"/>
    </source>
</evidence>
<feature type="region of interest" description="Disordered" evidence="6">
    <location>
        <begin position="668"/>
        <end position="692"/>
    </location>
</feature>
<accession>A0A8H7B8C3</accession>
<organism evidence="8 9">
    <name type="scientific">Alternaria burnsii</name>
    <dbReference type="NCBI Taxonomy" id="1187904"/>
    <lineage>
        <taxon>Eukaryota</taxon>
        <taxon>Fungi</taxon>
        <taxon>Dikarya</taxon>
        <taxon>Ascomycota</taxon>
        <taxon>Pezizomycotina</taxon>
        <taxon>Dothideomycetes</taxon>
        <taxon>Pleosporomycetidae</taxon>
        <taxon>Pleosporales</taxon>
        <taxon>Pleosporineae</taxon>
        <taxon>Pleosporaceae</taxon>
        <taxon>Alternaria</taxon>
        <taxon>Alternaria sect. Alternaria</taxon>
    </lineage>
</organism>
<dbReference type="GO" id="GO:0042254">
    <property type="term" value="P:ribosome biogenesis"/>
    <property type="evidence" value="ECO:0007669"/>
    <property type="project" value="TreeGrafter"/>
</dbReference>
<feature type="region of interest" description="Disordered" evidence="6">
    <location>
        <begin position="518"/>
        <end position="537"/>
    </location>
</feature>
<feature type="compositionally biased region" description="Basic and acidic residues" evidence="6">
    <location>
        <begin position="1"/>
        <end position="30"/>
    </location>
</feature>
<dbReference type="InterPro" id="IPR036322">
    <property type="entry name" value="WD40_repeat_dom_sf"/>
</dbReference>
<gene>
    <name evidence="8" type="ORF">GT037_003814</name>
</gene>
<evidence type="ECO:0000256" key="5">
    <source>
        <dbReference type="PROSITE-ProRule" id="PRU00221"/>
    </source>
</evidence>
<keyword evidence="9" id="KW-1185">Reference proteome</keyword>
<dbReference type="InterPro" id="IPR051972">
    <property type="entry name" value="Glutamate-rich_WD_repeat"/>
</dbReference>
<dbReference type="AlphaFoldDB" id="A0A8H7B8C3"/>
<dbReference type="Pfam" id="PF12265">
    <property type="entry name" value="CAF1C_H4-bd"/>
    <property type="match status" value="1"/>
</dbReference>
<proteinExistence type="predicted"/>
<feature type="domain" description="Histone-binding protein RBBP4-like N-terminal" evidence="7">
    <location>
        <begin position="87"/>
        <end position="155"/>
    </location>
</feature>
<feature type="repeat" description="WD" evidence="5">
    <location>
        <begin position="399"/>
        <end position="433"/>
    </location>
</feature>
<evidence type="ECO:0000313" key="8">
    <source>
        <dbReference type="EMBL" id="KAF7678433.1"/>
    </source>
</evidence>
<comment type="subcellular location">
    <subcellularLocation>
        <location evidence="1">Nucleus</location>
    </subcellularLocation>
</comment>